<dbReference type="InterPro" id="IPR013798">
    <property type="entry name" value="Indole-3-glycerol_P_synth_dom"/>
</dbReference>
<evidence type="ECO:0000256" key="7">
    <source>
        <dbReference type="ARBA" id="ARBA00023141"/>
    </source>
</evidence>
<sequence length="186" mass="20608">MEGLFSVQSAGQRLISPSLYQCIGSVSIRRSVSGFSMDTRISSRSPSQFTIRSQQESLGIASSSVENDVRIQEWEVHMYQNELAISQSIRIRRKPPSIDSYFLFLSVKIAQAYERGGTAFLSVLTDQKYFKRGFENLGAIRSASMKFSNKLGLAALVEVLVGESIVKQNDPEKAIAGLFGMNISHT</sequence>
<evidence type="ECO:0000313" key="10">
    <source>
        <dbReference type="EMBL" id="KAF3524163.1"/>
    </source>
</evidence>
<dbReference type="GO" id="GO:0004640">
    <property type="term" value="F:phosphoribosylanthranilate isomerase activity"/>
    <property type="evidence" value="ECO:0007669"/>
    <property type="project" value="TreeGrafter"/>
</dbReference>
<evidence type="ECO:0000256" key="8">
    <source>
        <dbReference type="ARBA" id="ARBA00023239"/>
    </source>
</evidence>
<dbReference type="AlphaFoldDB" id="A0A8S9PKS2"/>
<keyword evidence="5" id="KW-0210">Decarboxylase</keyword>
<dbReference type="Pfam" id="PF00218">
    <property type="entry name" value="IGPS"/>
    <property type="match status" value="1"/>
</dbReference>
<dbReference type="InterPro" id="IPR011060">
    <property type="entry name" value="RibuloseP-bd_barrel"/>
</dbReference>
<dbReference type="GO" id="GO:0004425">
    <property type="term" value="F:indole-3-glycerol-phosphate synthase activity"/>
    <property type="evidence" value="ECO:0007669"/>
    <property type="project" value="UniProtKB-EC"/>
</dbReference>
<dbReference type="PANTHER" id="PTHR22854:SF17">
    <property type="entry name" value="INDOLE-3-GLYCEROL PHOSPHATE SYNTHASE, CHLOROPLASTIC"/>
    <property type="match status" value="1"/>
</dbReference>
<dbReference type="Proteomes" id="UP000712600">
    <property type="component" value="Unassembled WGS sequence"/>
</dbReference>
<keyword evidence="6" id="KW-0822">Tryptophan biosynthesis</keyword>
<keyword evidence="4" id="KW-0028">Amino-acid biosynthesis</keyword>
<reference evidence="10" key="1">
    <citation type="submission" date="2019-12" db="EMBL/GenBank/DDBJ databases">
        <title>Genome sequencing and annotation of Brassica cretica.</title>
        <authorList>
            <person name="Studholme D.J."/>
            <person name="Sarris P."/>
        </authorList>
    </citation>
    <scope>NUCLEOTIDE SEQUENCE</scope>
    <source>
        <strain evidence="10">PFS-109/04</strain>
        <tissue evidence="10">Leaf</tissue>
    </source>
</reference>
<proteinExistence type="predicted"/>
<evidence type="ECO:0000256" key="1">
    <source>
        <dbReference type="ARBA" id="ARBA00001633"/>
    </source>
</evidence>
<name>A0A8S9PKS2_BRACR</name>
<evidence type="ECO:0000259" key="9">
    <source>
        <dbReference type="Pfam" id="PF00218"/>
    </source>
</evidence>
<dbReference type="InterPro" id="IPR013785">
    <property type="entry name" value="Aldolase_TIM"/>
</dbReference>
<dbReference type="GO" id="GO:0000162">
    <property type="term" value="P:L-tryptophan biosynthetic process"/>
    <property type="evidence" value="ECO:0007669"/>
    <property type="project" value="UniProtKB-KW"/>
</dbReference>
<evidence type="ECO:0000256" key="6">
    <source>
        <dbReference type="ARBA" id="ARBA00022822"/>
    </source>
</evidence>
<protein>
    <recommendedName>
        <fullName evidence="3">indole-3-glycerol-phosphate synthase</fullName>
        <ecNumber evidence="3">4.1.1.48</ecNumber>
    </recommendedName>
</protein>
<feature type="domain" description="Indole-3-glycerol phosphate synthase" evidence="9">
    <location>
        <begin position="88"/>
        <end position="144"/>
    </location>
</feature>
<evidence type="ECO:0000313" key="11">
    <source>
        <dbReference type="Proteomes" id="UP000712600"/>
    </source>
</evidence>
<dbReference type="PANTHER" id="PTHR22854">
    <property type="entry name" value="TRYPTOPHAN BIOSYNTHESIS PROTEIN"/>
    <property type="match status" value="1"/>
</dbReference>
<accession>A0A8S9PKS2</accession>
<gene>
    <name evidence="10" type="ORF">F2Q69_00046330</name>
</gene>
<dbReference type="EMBL" id="QGKX02001347">
    <property type="protein sequence ID" value="KAF3524163.1"/>
    <property type="molecule type" value="Genomic_DNA"/>
</dbReference>
<comment type="pathway">
    <text evidence="2">Amino-acid biosynthesis; L-tryptophan biosynthesis; L-tryptophan from chorismate: step 4/5.</text>
</comment>
<dbReference type="Gene3D" id="3.20.20.70">
    <property type="entry name" value="Aldolase class I"/>
    <property type="match status" value="1"/>
</dbReference>
<dbReference type="InterPro" id="IPR045186">
    <property type="entry name" value="Indole-3-glycerol_P_synth"/>
</dbReference>
<keyword evidence="8" id="KW-0456">Lyase</keyword>
<evidence type="ECO:0000256" key="2">
    <source>
        <dbReference type="ARBA" id="ARBA00004696"/>
    </source>
</evidence>
<comment type="catalytic activity">
    <reaction evidence="1">
        <text>1-(2-carboxyphenylamino)-1-deoxy-D-ribulose 5-phosphate + H(+) = (1S,2R)-1-C-(indol-3-yl)glycerol 3-phosphate + CO2 + H2O</text>
        <dbReference type="Rhea" id="RHEA:23476"/>
        <dbReference type="ChEBI" id="CHEBI:15377"/>
        <dbReference type="ChEBI" id="CHEBI:15378"/>
        <dbReference type="ChEBI" id="CHEBI:16526"/>
        <dbReference type="ChEBI" id="CHEBI:58613"/>
        <dbReference type="ChEBI" id="CHEBI:58866"/>
        <dbReference type="EC" id="4.1.1.48"/>
    </reaction>
</comment>
<evidence type="ECO:0000256" key="5">
    <source>
        <dbReference type="ARBA" id="ARBA00022793"/>
    </source>
</evidence>
<dbReference type="EC" id="4.1.1.48" evidence="3"/>
<evidence type="ECO:0000256" key="3">
    <source>
        <dbReference type="ARBA" id="ARBA00012362"/>
    </source>
</evidence>
<comment type="caution">
    <text evidence="10">The sequence shown here is derived from an EMBL/GenBank/DDBJ whole genome shotgun (WGS) entry which is preliminary data.</text>
</comment>
<dbReference type="SUPFAM" id="SSF51366">
    <property type="entry name" value="Ribulose-phoshate binding barrel"/>
    <property type="match status" value="1"/>
</dbReference>
<keyword evidence="7" id="KW-0057">Aromatic amino acid biosynthesis</keyword>
<evidence type="ECO:0000256" key="4">
    <source>
        <dbReference type="ARBA" id="ARBA00022605"/>
    </source>
</evidence>
<organism evidence="10 11">
    <name type="scientific">Brassica cretica</name>
    <name type="common">Mustard</name>
    <dbReference type="NCBI Taxonomy" id="69181"/>
    <lineage>
        <taxon>Eukaryota</taxon>
        <taxon>Viridiplantae</taxon>
        <taxon>Streptophyta</taxon>
        <taxon>Embryophyta</taxon>
        <taxon>Tracheophyta</taxon>
        <taxon>Spermatophyta</taxon>
        <taxon>Magnoliopsida</taxon>
        <taxon>eudicotyledons</taxon>
        <taxon>Gunneridae</taxon>
        <taxon>Pentapetalae</taxon>
        <taxon>rosids</taxon>
        <taxon>malvids</taxon>
        <taxon>Brassicales</taxon>
        <taxon>Brassicaceae</taxon>
        <taxon>Brassiceae</taxon>
        <taxon>Brassica</taxon>
    </lineage>
</organism>